<evidence type="ECO:0000313" key="4">
    <source>
        <dbReference type="Proteomes" id="UP000321085"/>
    </source>
</evidence>
<evidence type="ECO:0000313" key="3">
    <source>
        <dbReference type="EMBL" id="GEO18272.1"/>
    </source>
</evidence>
<accession>A0A512C225</accession>
<proteinExistence type="predicted"/>
<evidence type="ECO:0000256" key="1">
    <source>
        <dbReference type="SAM" id="MobiDB-lite"/>
    </source>
</evidence>
<name>A0A512C225_9HYPH</name>
<gene>
    <name evidence="3" type="ORF">MAE02_59680</name>
</gene>
<dbReference type="PANTHER" id="PTHR30007:SF0">
    <property type="entry name" value="TRANSPOSASE"/>
    <property type="match status" value="1"/>
</dbReference>
<dbReference type="Pfam" id="PF13340">
    <property type="entry name" value="DUF4096"/>
    <property type="match status" value="1"/>
</dbReference>
<feature type="region of interest" description="Disordered" evidence="1">
    <location>
        <begin position="63"/>
        <end position="93"/>
    </location>
</feature>
<feature type="domain" description="Insertion element IS402-like" evidence="2">
    <location>
        <begin position="2"/>
        <end position="50"/>
    </location>
</feature>
<protein>
    <recommendedName>
        <fullName evidence="2">Insertion element IS402-like domain-containing protein</fullName>
    </recommendedName>
</protein>
<dbReference type="InterPro" id="IPR025161">
    <property type="entry name" value="IS402-like_dom"/>
</dbReference>
<dbReference type="AlphaFoldDB" id="A0A512C225"/>
<dbReference type="PANTHER" id="PTHR30007">
    <property type="entry name" value="PHP DOMAIN PROTEIN"/>
    <property type="match status" value="1"/>
</dbReference>
<sequence length="93" mass="11025">MNLREILYVIRYLVQTGCGWRMLPHEFGLWQTVYWWFRCFVRRLLFQTLHDVALMLDRERSGRQANPTAGVIDSQMVEAPATRAEAVTMPPRR</sequence>
<evidence type="ECO:0000259" key="2">
    <source>
        <dbReference type="Pfam" id="PF13340"/>
    </source>
</evidence>
<reference evidence="3 4" key="1">
    <citation type="submission" date="2019-07" db="EMBL/GenBank/DDBJ databases">
        <title>Whole genome shotgun sequence of Microvirga aerophila NBRC 106136.</title>
        <authorList>
            <person name="Hosoyama A."/>
            <person name="Uohara A."/>
            <person name="Ohji S."/>
            <person name="Ichikawa N."/>
        </authorList>
    </citation>
    <scope>NUCLEOTIDE SEQUENCE [LARGE SCALE GENOMIC DNA]</scope>
    <source>
        <strain evidence="3 4">NBRC 106136</strain>
    </source>
</reference>
<dbReference type="Proteomes" id="UP000321085">
    <property type="component" value="Unassembled WGS sequence"/>
</dbReference>
<organism evidence="3 4">
    <name type="scientific">Microvirga aerophila</name>
    <dbReference type="NCBI Taxonomy" id="670291"/>
    <lineage>
        <taxon>Bacteria</taxon>
        <taxon>Pseudomonadati</taxon>
        <taxon>Pseudomonadota</taxon>
        <taxon>Alphaproteobacteria</taxon>
        <taxon>Hyphomicrobiales</taxon>
        <taxon>Methylobacteriaceae</taxon>
        <taxon>Microvirga</taxon>
    </lineage>
</organism>
<dbReference type="EMBL" id="BJYU01000174">
    <property type="protein sequence ID" value="GEO18272.1"/>
    <property type="molecule type" value="Genomic_DNA"/>
</dbReference>
<keyword evidence="4" id="KW-1185">Reference proteome</keyword>
<comment type="caution">
    <text evidence="3">The sequence shown here is derived from an EMBL/GenBank/DDBJ whole genome shotgun (WGS) entry which is preliminary data.</text>
</comment>